<evidence type="ECO:0000313" key="3">
    <source>
        <dbReference type="Proteomes" id="UP000077143"/>
    </source>
</evidence>
<dbReference type="KEGG" id="madi:A7U43_24615"/>
<dbReference type="EMBL" id="CP015596">
    <property type="protein sequence ID" value="ANE82016.1"/>
    <property type="molecule type" value="Genomic_DNA"/>
</dbReference>
<dbReference type="GO" id="GO:0003824">
    <property type="term" value="F:catalytic activity"/>
    <property type="evidence" value="ECO:0007669"/>
    <property type="project" value="UniProtKB-ARBA"/>
</dbReference>
<dbReference type="InterPro" id="IPR000073">
    <property type="entry name" value="AB_hydrolase_1"/>
</dbReference>
<feature type="domain" description="AB hydrolase-1" evidence="1">
    <location>
        <begin position="58"/>
        <end position="283"/>
    </location>
</feature>
<gene>
    <name evidence="2" type="ORF">A7U43_24615</name>
</gene>
<name>A0A172USL2_9MYCO</name>
<reference evidence="2 3" key="1">
    <citation type="submission" date="2016-05" db="EMBL/GenBank/DDBJ databases">
        <title>Complete genome sequence of a phthalic acid esters degrading Mycobacterium sp. YC-RL4.</title>
        <authorList>
            <person name="Ren L."/>
            <person name="Fan S."/>
            <person name="Ruth N."/>
            <person name="Jia Y."/>
            <person name="Wang J."/>
            <person name="Qiao C."/>
        </authorList>
    </citation>
    <scope>NUCLEOTIDE SEQUENCE [LARGE SCALE GENOMIC DNA]</scope>
    <source>
        <strain evidence="2 3">YC-RL4</strain>
    </source>
</reference>
<dbReference type="GO" id="GO:0016020">
    <property type="term" value="C:membrane"/>
    <property type="evidence" value="ECO:0007669"/>
    <property type="project" value="TreeGrafter"/>
</dbReference>
<dbReference type="InterPro" id="IPR029058">
    <property type="entry name" value="AB_hydrolase_fold"/>
</dbReference>
<accession>A0A172USL2</accession>
<dbReference type="Proteomes" id="UP000077143">
    <property type="component" value="Chromosome"/>
</dbReference>
<proteinExistence type="predicted"/>
<dbReference type="Gene3D" id="3.40.50.1820">
    <property type="entry name" value="alpha/beta hydrolase"/>
    <property type="match status" value="1"/>
</dbReference>
<dbReference type="STRING" id="1682113.A7U43_24615"/>
<dbReference type="Pfam" id="PF12697">
    <property type="entry name" value="Abhydrolase_6"/>
    <property type="match status" value="1"/>
</dbReference>
<dbReference type="PANTHER" id="PTHR43798:SF33">
    <property type="entry name" value="HYDROLASE, PUTATIVE (AFU_ORTHOLOGUE AFUA_2G14860)-RELATED"/>
    <property type="match status" value="1"/>
</dbReference>
<dbReference type="InterPro" id="IPR050266">
    <property type="entry name" value="AB_hydrolase_sf"/>
</dbReference>
<protein>
    <submittedName>
        <fullName evidence="2">Carboxylesterase</fullName>
    </submittedName>
</protein>
<dbReference type="PANTHER" id="PTHR43798">
    <property type="entry name" value="MONOACYLGLYCEROL LIPASE"/>
    <property type="match status" value="1"/>
</dbReference>
<dbReference type="OrthoDB" id="5513277at2"/>
<evidence type="ECO:0000259" key="1">
    <source>
        <dbReference type="Pfam" id="PF12697"/>
    </source>
</evidence>
<dbReference type="SUPFAM" id="SSF53474">
    <property type="entry name" value="alpha/beta-Hydrolases"/>
    <property type="match status" value="1"/>
</dbReference>
<dbReference type="AlphaFoldDB" id="A0A172USL2"/>
<sequence length="295" mass="31730">MAVGVGRLRSESARAHFARVYDQALAVLPPIAEIRDVPTTFGTVRVYRFDGGPGRPVMLLPGRNASTPMWAENLPGLLAHRTVYCVDLLGEPGMSVQDAPLSGADDQSRWLEEVLSGLGLDSVHLMGVSFGGWSAVNHAVRHPGRVASLALLDPVLTFAPIPLPTMLAFIPMGLPGVPGALRRRILRWISGGADVEESEPVFVLIDAGTADFELHQPAPTLFSPAQLRGLQVPVLAIIAGRSVIHDARRAASTARKLLRHGQVEVWDGASHALTGEYPDRIAARAVRFWDDTDTS</sequence>
<organism evidence="2 3">
    <name type="scientific">Mycobacterium adipatum</name>
    <dbReference type="NCBI Taxonomy" id="1682113"/>
    <lineage>
        <taxon>Bacteria</taxon>
        <taxon>Bacillati</taxon>
        <taxon>Actinomycetota</taxon>
        <taxon>Actinomycetes</taxon>
        <taxon>Mycobacteriales</taxon>
        <taxon>Mycobacteriaceae</taxon>
        <taxon>Mycobacterium</taxon>
    </lineage>
</organism>
<keyword evidence="3" id="KW-1185">Reference proteome</keyword>
<evidence type="ECO:0000313" key="2">
    <source>
        <dbReference type="EMBL" id="ANE82016.1"/>
    </source>
</evidence>